<dbReference type="Proteomes" id="UP000228528">
    <property type="component" value="Unassembled WGS sequence"/>
</dbReference>
<comment type="similarity">
    <text evidence="1">Belongs to the NAD(P)H dehydrogenase (quinone) family.</text>
</comment>
<dbReference type="PANTHER" id="PTHR10204">
    <property type="entry name" value="NAD P H OXIDOREDUCTASE-RELATED"/>
    <property type="match status" value="1"/>
</dbReference>
<dbReference type="InterPro" id="IPR029039">
    <property type="entry name" value="Flavoprotein-like_sf"/>
</dbReference>
<dbReference type="SUPFAM" id="SSF52218">
    <property type="entry name" value="Flavoproteins"/>
    <property type="match status" value="1"/>
</dbReference>
<dbReference type="PANTHER" id="PTHR10204:SF34">
    <property type="entry name" value="NAD(P)H DEHYDROGENASE [QUINONE] 1 ISOFORM 1"/>
    <property type="match status" value="1"/>
</dbReference>
<dbReference type="GO" id="GO:0003955">
    <property type="term" value="F:NAD(P)H dehydrogenase (quinone) activity"/>
    <property type="evidence" value="ECO:0007669"/>
    <property type="project" value="TreeGrafter"/>
</dbReference>
<dbReference type="InterPro" id="IPR003680">
    <property type="entry name" value="Flavodoxin_fold"/>
</dbReference>
<evidence type="ECO:0000256" key="2">
    <source>
        <dbReference type="ARBA" id="ARBA00023002"/>
    </source>
</evidence>
<dbReference type="InterPro" id="IPR051545">
    <property type="entry name" value="NAD(P)H_dehydrogenase_qn"/>
</dbReference>
<evidence type="ECO:0000256" key="1">
    <source>
        <dbReference type="ARBA" id="ARBA00006252"/>
    </source>
</evidence>
<proteinExistence type="inferred from homology"/>
<organism evidence="4 5">
    <name type="scientific">Candidatus Magasanikbacteria bacterium CG10_big_fil_rev_8_21_14_0_10_38_6</name>
    <dbReference type="NCBI Taxonomy" id="1974647"/>
    <lineage>
        <taxon>Bacteria</taxon>
        <taxon>Candidatus Magasanikiibacteriota</taxon>
    </lineage>
</organism>
<protein>
    <recommendedName>
        <fullName evidence="3">Flavodoxin-like fold domain-containing protein</fullName>
    </recommendedName>
</protein>
<dbReference type="GO" id="GO:0005829">
    <property type="term" value="C:cytosol"/>
    <property type="evidence" value="ECO:0007669"/>
    <property type="project" value="TreeGrafter"/>
</dbReference>
<sequence>MNHAFIIYCHPHSKSHNAKILKRVVDTLEKQHVSYDLLDLYQSDFTVFLTEKEYERMAITKERVTEPDVLAMQERITKASHLIFIYPVWWYNMPAKLKGFMDRVFSNGFAYQFKQTPSWQLLGARCLSFFPGIRYCFQPYSVHGFLKDKKALIFRTYGGPPLGRRFFGDTPKVLEQAILRFCGLTDITIHELYNVDKKEVFTKEKERVYLNGVEKIVEILAV</sequence>
<accession>A0A2M6P0Y6</accession>
<dbReference type="AlphaFoldDB" id="A0A2M6P0Y6"/>
<evidence type="ECO:0000313" key="5">
    <source>
        <dbReference type="Proteomes" id="UP000228528"/>
    </source>
</evidence>
<reference evidence="5" key="1">
    <citation type="submission" date="2017-09" db="EMBL/GenBank/DDBJ databases">
        <title>Depth-based differentiation of microbial function through sediment-hosted aquifers and enrichment of novel symbionts in the deep terrestrial subsurface.</title>
        <authorList>
            <person name="Probst A.J."/>
            <person name="Ladd B."/>
            <person name="Jarett J.K."/>
            <person name="Geller-Mcgrath D.E."/>
            <person name="Sieber C.M.K."/>
            <person name="Emerson J.B."/>
            <person name="Anantharaman K."/>
            <person name="Thomas B.C."/>
            <person name="Malmstrom R."/>
            <person name="Stieglmeier M."/>
            <person name="Klingl A."/>
            <person name="Woyke T."/>
            <person name="Ryan C.M."/>
            <person name="Banfield J.F."/>
        </authorList>
    </citation>
    <scope>NUCLEOTIDE SEQUENCE [LARGE SCALE GENOMIC DNA]</scope>
</reference>
<evidence type="ECO:0000313" key="4">
    <source>
        <dbReference type="EMBL" id="PIR77338.1"/>
    </source>
</evidence>
<name>A0A2M6P0Y6_9BACT</name>
<dbReference type="Gene3D" id="3.40.50.360">
    <property type="match status" value="1"/>
</dbReference>
<feature type="domain" description="Flavodoxin-like fold" evidence="3">
    <location>
        <begin position="4"/>
        <end position="199"/>
    </location>
</feature>
<comment type="caution">
    <text evidence="4">The sequence shown here is derived from an EMBL/GenBank/DDBJ whole genome shotgun (WGS) entry which is preliminary data.</text>
</comment>
<keyword evidence="2" id="KW-0560">Oxidoreductase</keyword>
<dbReference type="EMBL" id="PFBW01000132">
    <property type="protein sequence ID" value="PIR77338.1"/>
    <property type="molecule type" value="Genomic_DNA"/>
</dbReference>
<gene>
    <name evidence="4" type="ORF">COU30_03020</name>
</gene>
<evidence type="ECO:0000259" key="3">
    <source>
        <dbReference type="Pfam" id="PF02525"/>
    </source>
</evidence>
<dbReference type="Pfam" id="PF02525">
    <property type="entry name" value="Flavodoxin_2"/>
    <property type="match status" value="1"/>
</dbReference>